<accession>A0A8V0XCQ2</accession>
<organism evidence="1 2">
    <name type="scientific">Gallus gallus</name>
    <name type="common">Chicken</name>
    <dbReference type="NCBI Taxonomy" id="9031"/>
    <lineage>
        <taxon>Eukaryota</taxon>
        <taxon>Metazoa</taxon>
        <taxon>Chordata</taxon>
        <taxon>Craniata</taxon>
        <taxon>Vertebrata</taxon>
        <taxon>Euteleostomi</taxon>
        <taxon>Archelosauria</taxon>
        <taxon>Archosauria</taxon>
        <taxon>Dinosauria</taxon>
        <taxon>Saurischia</taxon>
        <taxon>Theropoda</taxon>
        <taxon>Coelurosauria</taxon>
        <taxon>Aves</taxon>
        <taxon>Neognathae</taxon>
        <taxon>Galloanserae</taxon>
        <taxon>Galliformes</taxon>
        <taxon>Phasianidae</taxon>
        <taxon>Phasianinae</taxon>
        <taxon>Gallus</taxon>
    </lineage>
</organism>
<evidence type="ECO:0000313" key="1">
    <source>
        <dbReference type="Ensembl" id="ENSGALP00010002241.1"/>
    </source>
</evidence>
<reference evidence="1" key="3">
    <citation type="submission" date="2025-09" db="UniProtKB">
        <authorList>
            <consortium name="Ensembl"/>
        </authorList>
    </citation>
    <scope>IDENTIFICATION</scope>
    <source>
        <strain evidence="1">broiler</strain>
    </source>
</reference>
<evidence type="ECO:0000313" key="2">
    <source>
        <dbReference type="Proteomes" id="UP000000539"/>
    </source>
</evidence>
<sequence length="68" mass="7318">MGLHTCVGTGLCKGIGMHECVQTYGECMDKCMLAQGCAEELCCTHVHTNRCCLPVMLISQADWNPPSG</sequence>
<protein>
    <submittedName>
        <fullName evidence="1">Uncharacterized protein</fullName>
    </submittedName>
</protein>
<dbReference type="Ensembl" id="ENSGALT00010003937.1">
    <property type="protein sequence ID" value="ENSGALP00010002241.1"/>
    <property type="gene ID" value="ENSGALG00010001715.1"/>
</dbReference>
<name>A0A8V0XCQ2_CHICK</name>
<reference evidence="1" key="1">
    <citation type="submission" date="2020-11" db="EMBL/GenBank/DDBJ databases">
        <title>Gallus gallus (Chicken) genome, bGalGal1, GRCg7b, maternal haplotype autosomes + Z &amp; W.</title>
        <authorList>
            <person name="Warren W."/>
            <person name="Formenti G."/>
            <person name="Fedrigo O."/>
            <person name="Haase B."/>
            <person name="Mountcastle J."/>
            <person name="Balacco J."/>
            <person name="Tracey A."/>
            <person name="Schneider V."/>
            <person name="Okimoto R."/>
            <person name="Cheng H."/>
            <person name="Hawken R."/>
            <person name="Howe K."/>
            <person name="Jarvis E.D."/>
        </authorList>
    </citation>
    <scope>NUCLEOTIDE SEQUENCE [LARGE SCALE GENOMIC DNA]</scope>
    <source>
        <strain evidence="1">Broiler</strain>
    </source>
</reference>
<dbReference type="AlphaFoldDB" id="A0A8V0XCQ2"/>
<proteinExistence type="predicted"/>
<reference evidence="1" key="2">
    <citation type="submission" date="2025-08" db="UniProtKB">
        <authorList>
            <consortium name="Ensembl"/>
        </authorList>
    </citation>
    <scope>IDENTIFICATION</scope>
    <source>
        <strain evidence="1">broiler</strain>
    </source>
</reference>
<keyword evidence="2" id="KW-1185">Reference proteome</keyword>
<dbReference type="Proteomes" id="UP000000539">
    <property type="component" value="Chromosome 1"/>
</dbReference>